<dbReference type="GO" id="GO:0006865">
    <property type="term" value="P:amino acid transport"/>
    <property type="evidence" value="ECO:0007669"/>
    <property type="project" value="UniProtKB-KW"/>
</dbReference>
<evidence type="ECO:0000313" key="10">
    <source>
        <dbReference type="EnsemblPlants" id="LPERR02G05190.1"/>
    </source>
</evidence>
<reference evidence="10" key="3">
    <citation type="submission" date="2015-04" db="UniProtKB">
        <authorList>
            <consortium name="EnsemblPlants"/>
        </authorList>
    </citation>
    <scope>IDENTIFICATION</scope>
</reference>
<dbReference type="eggNOG" id="ENOG502R3M6">
    <property type="taxonomic scope" value="Eukaryota"/>
</dbReference>
<comment type="similarity">
    <text evidence="2">Belongs to the GLUTAMINE DUMPER 1 (TC 9.B.60) family.</text>
</comment>
<evidence type="ECO:0000256" key="4">
    <source>
        <dbReference type="ARBA" id="ARBA00022692"/>
    </source>
</evidence>
<feature type="region of interest" description="Disordered" evidence="8">
    <location>
        <begin position="69"/>
        <end position="98"/>
    </location>
</feature>
<protein>
    <submittedName>
        <fullName evidence="10">Uncharacterized protein</fullName>
    </submittedName>
</protein>
<keyword evidence="5" id="KW-0029">Amino-acid transport</keyword>
<dbReference type="Proteomes" id="UP000032180">
    <property type="component" value="Chromosome 2"/>
</dbReference>
<dbReference type="PANTHER" id="PTHR33228:SF19">
    <property type="entry name" value="GDU1"/>
    <property type="match status" value="1"/>
</dbReference>
<dbReference type="Gramene" id="LPERR02G05190.1">
    <property type="protein sequence ID" value="LPERR02G05190.1"/>
    <property type="gene ID" value="LPERR02G05190"/>
</dbReference>
<dbReference type="HOGENOM" id="CLU_112624_0_0_1"/>
<feature type="compositionally biased region" description="Gly residues" evidence="8">
    <location>
        <begin position="84"/>
        <end position="95"/>
    </location>
</feature>
<feature type="compositionally biased region" description="Polar residues" evidence="8">
    <location>
        <begin position="159"/>
        <end position="171"/>
    </location>
</feature>
<feature type="transmembrane region" description="Helical" evidence="9">
    <location>
        <begin position="37"/>
        <end position="58"/>
    </location>
</feature>
<name>A0A0D9VCW7_9ORYZ</name>
<dbReference type="EnsemblPlants" id="LPERR02G05190.1">
    <property type="protein sequence ID" value="LPERR02G05190.1"/>
    <property type="gene ID" value="LPERR02G05190"/>
</dbReference>
<keyword evidence="7 9" id="KW-0472">Membrane</keyword>
<evidence type="ECO:0000256" key="6">
    <source>
        <dbReference type="ARBA" id="ARBA00022989"/>
    </source>
</evidence>
<evidence type="ECO:0000256" key="8">
    <source>
        <dbReference type="SAM" id="MobiDB-lite"/>
    </source>
</evidence>
<dbReference type="GO" id="GO:0080143">
    <property type="term" value="P:regulation of amino acid export"/>
    <property type="evidence" value="ECO:0007669"/>
    <property type="project" value="InterPro"/>
</dbReference>
<feature type="region of interest" description="Disordered" evidence="8">
    <location>
        <begin position="141"/>
        <end position="172"/>
    </location>
</feature>
<dbReference type="STRING" id="77586.A0A0D9VCW7"/>
<keyword evidence="6 9" id="KW-1133">Transmembrane helix</keyword>
<evidence type="ECO:0000256" key="2">
    <source>
        <dbReference type="ARBA" id="ARBA00009977"/>
    </source>
</evidence>
<evidence type="ECO:0000256" key="7">
    <source>
        <dbReference type="ARBA" id="ARBA00023136"/>
    </source>
</evidence>
<organism evidence="10 11">
    <name type="scientific">Leersia perrieri</name>
    <dbReference type="NCBI Taxonomy" id="77586"/>
    <lineage>
        <taxon>Eukaryota</taxon>
        <taxon>Viridiplantae</taxon>
        <taxon>Streptophyta</taxon>
        <taxon>Embryophyta</taxon>
        <taxon>Tracheophyta</taxon>
        <taxon>Spermatophyta</taxon>
        <taxon>Magnoliopsida</taxon>
        <taxon>Liliopsida</taxon>
        <taxon>Poales</taxon>
        <taxon>Poaceae</taxon>
        <taxon>BOP clade</taxon>
        <taxon>Oryzoideae</taxon>
        <taxon>Oryzeae</taxon>
        <taxon>Oryzinae</taxon>
        <taxon>Leersia</taxon>
    </lineage>
</organism>
<dbReference type="PANTHER" id="PTHR33228">
    <property type="entry name" value="PROTEIN GLUTAMINE DUMPER 4-RELATED"/>
    <property type="match status" value="1"/>
</dbReference>
<reference evidence="10 11" key="1">
    <citation type="submission" date="2012-08" db="EMBL/GenBank/DDBJ databases">
        <title>Oryza genome evolution.</title>
        <authorList>
            <person name="Wing R.A."/>
        </authorList>
    </citation>
    <scope>NUCLEOTIDE SEQUENCE</scope>
</reference>
<dbReference type="GO" id="GO:0016020">
    <property type="term" value="C:membrane"/>
    <property type="evidence" value="ECO:0007669"/>
    <property type="project" value="UniProtKB-SubCell"/>
</dbReference>
<evidence type="ECO:0000256" key="1">
    <source>
        <dbReference type="ARBA" id="ARBA00004167"/>
    </source>
</evidence>
<comment type="subcellular location">
    <subcellularLocation>
        <location evidence="1">Membrane</location>
        <topology evidence="1">Single-pass membrane protein</topology>
    </subcellularLocation>
</comment>
<evidence type="ECO:0000313" key="11">
    <source>
        <dbReference type="Proteomes" id="UP000032180"/>
    </source>
</evidence>
<accession>A0A0D9VCW7</accession>
<sequence length="182" mass="18058">MIPGAEYAMVHAPAAAGPSSSAMTSSLPPRSPWQSPVPYLFGGLAAMLGLIALSLLALACSYWKLAGSGGEDGGGEESRRGGGEKGSGGGGGGPAGEWREHVVVIMAGDERPTFLATPASSRAKDGEPAAAAVCCGCGAASGSSTTELKTATAEAGESPAQSPGEQSSYSRLRQCKLMGDLV</sequence>
<evidence type="ECO:0000256" key="9">
    <source>
        <dbReference type="SAM" id="Phobius"/>
    </source>
</evidence>
<reference evidence="11" key="2">
    <citation type="submission" date="2013-12" db="EMBL/GenBank/DDBJ databases">
        <authorList>
            <person name="Yu Y."/>
            <person name="Lee S."/>
            <person name="de Baynast K."/>
            <person name="Wissotski M."/>
            <person name="Liu L."/>
            <person name="Talag J."/>
            <person name="Goicoechea J."/>
            <person name="Angelova A."/>
            <person name="Jetty R."/>
            <person name="Kudrna D."/>
            <person name="Golser W."/>
            <person name="Rivera L."/>
            <person name="Zhang J."/>
            <person name="Wing R."/>
        </authorList>
    </citation>
    <scope>NUCLEOTIDE SEQUENCE</scope>
</reference>
<keyword evidence="4 9" id="KW-0812">Transmembrane</keyword>
<evidence type="ECO:0000256" key="5">
    <source>
        <dbReference type="ARBA" id="ARBA00022970"/>
    </source>
</evidence>
<dbReference type="InterPro" id="IPR040359">
    <property type="entry name" value="GDU"/>
</dbReference>
<proteinExistence type="inferred from homology"/>
<keyword evidence="3" id="KW-0813">Transport</keyword>
<dbReference type="AlphaFoldDB" id="A0A0D9VCW7"/>
<keyword evidence="11" id="KW-1185">Reference proteome</keyword>
<evidence type="ECO:0000256" key="3">
    <source>
        <dbReference type="ARBA" id="ARBA00022448"/>
    </source>
</evidence>